<dbReference type="SUPFAM" id="SSF56349">
    <property type="entry name" value="DNA breaking-rejoining enzymes"/>
    <property type="match status" value="1"/>
</dbReference>
<reference evidence="2 3" key="1">
    <citation type="submission" date="2020-06" db="EMBL/GenBank/DDBJ databases">
        <authorList>
            <person name="Li R."/>
            <person name="Bekaert M."/>
        </authorList>
    </citation>
    <scope>NUCLEOTIDE SEQUENCE [LARGE SCALE GENOMIC DNA]</scope>
    <source>
        <strain evidence="3">wild</strain>
    </source>
</reference>
<dbReference type="CDD" id="cd09275">
    <property type="entry name" value="RNase_HI_RT_DIRS1"/>
    <property type="match status" value="1"/>
</dbReference>
<name>A0A6J8B6Y0_MYTCO</name>
<dbReference type="InterPro" id="IPR013762">
    <property type="entry name" value="Integrase-like_cat_sf"/>
</dbReference>
<dbReference type="PANTHER" id="PTHR35617">
    <property type="entry name" value="PHAGE_INTEGRASE DOMAIN-CONTAINING PROTEIN"/>
    <property type="match status" value="1"/>
</dbReference>
<evidence type="ECO:0000256" key="1">
    <source>
        <dbReference type="ARBA" id="ARBA00023172"/>
    </source>
</evidence>
<dbReference type="Proteomes" id="UP000507470">
    <property type="component" value="Unassembled WGS sequence"/>
</dbReference>
<keyword evidence="1" id="KW-0233">DNA recombination</keyword>
<protein>
    <recommendedName>
        <fullName evidence="4">Tyr recombinase domain-containing protein</fullName>
    </recommendedName>
</protein>
<dbReference type="OrthoDB" id="6147397at2759"/>
<evidence type="ECO:0008006" key="4">
    <source>
        <dbReference type="Google" id="ProtNLM"/>
    </source>
</evidence>
<dbReference type="GO" id="GO:0015074">
    <property type="term" value="P:DNA integration"/>
    <property type="evidence" value="ECO:0007669"/>
    <property type="project" value="InterPro"/>
</dbReference>
<evidence type="ECO:0000313" key="3">
    <source>
        <dbReference type="Proteomes" id="UP000507470"/>
    </source>
</evidence>
<proteinExistence type="predicted"/>
<sequence length="238" mass="27094">MQNDPDIILFSDSSKTGWGGINKTTGKKTEGFWSAEEREMHINVLELKAAFLTLQSLAGNISQKHIRMNLDNTVAISYIENFGGNITNLHILAKEIWFWCLEPNEELTLLQLSQKLALLLMLLSAQRYQTVHLIKLNNITISNDNMKVYIVDLVKQSKPGKHIGPLEFNRHVDYKLCVIVAMEEYLKRTSKLRGQEKSLFISCVKPFKTVTKSTISRWIKQLLGKAGIDIKVYGTHSC</sequence>
<keyword evidence="3" id="KW-1185">Reference proteome</keyword>
<dbReference type="EMBL" id="CACVKT020002746">
    <property type="protein sequence ID" value="CAC5379698.1"/>
    <property type="molecule type" value="Genomic_DNA"/>
</dbReference>
<dbReference type="GO" id="GO:0006310">
    <property type="term" value="P:DNA recombination"/>
    <property type="evidence" value="ECO:0007669"/>
    <property type="project" value="UniProtKB-KW"/>
</dbReference>
<evidence type="ECO:0000313" key="2">
    <source>
        <dbReference type="EMBL" id="CAC5379698.1"/>
    </source>
</evidence>
<dbReference type="AlphaFoldDB" id="A0A6J8B6Y0"/>
<organism evidence="2 3">
    <name type="scientific">Mytilus coruscus</name>
    <name type="common">Sea mussel</name>
    <dbReference type="NCBI Taxonomy" id="42192"/>
    <lineage>
        <taxon>Eukaryota</taxon>
        <taxon>Metazoa</taxon>
        <taxon>Spiralia</taxon>
        <taxon>Lophotrochozoa</taxon>
        <taxon>Mollusca</taxon>
        <taxon>Bivalvia</taxon>
        <taxon>Autobranchia</taxon>
        <taxon>Pteriomorphia</taxon>
        <taxon>Mytilida</taxon>
        <taxon>Mytiloidea</taxon>
        <taxon>Mytilidae</taxon>
        <taxon>Mytilinae</taxon>
        <taxon>Mytilus</taxon>
    </lineage>
</organism>
<dbReference type="PANTHER" id="PTHR35617:SF3">
    <property type="entry name" value="CORE-BINDING (CB) DOMAIN-CONTAINING PROTEIN"/>
    <property type="match status" value="1"/>
</dbReference>
<dbReference type="InterPro" id="IPR011010">
    <property type="entry name" value="DNA_brk_join_enz"/>
</dbReference>
<dbReference type="Gene3D" id="1.10.443.10">
    <property type="entry name" value="Intergrase catalytic core"/>
    <property type="match status" value="1"/>
</dbReference>
<gene>
    <name evidence="2" type="ORF">MCOR_15736</name>
</gene>
<accession>A0A6J8B6Y0</accession>
<dbReference type="GO" id="GO:0003677">
    <property type="term" value="F:DNA binding"/>
    <property type="evidence" value="ECO:0007669"/>
    <property type="project" value="InterPro"/>
</dbReference>